<dbReference type="InterPro" id="IPR003439">
    <property type="entry name" value="ABC_transporter-like_ATP-bd"/>
</dbReference>
<sequence length="494" mass="56201">MQRIISIKDGVTRMPSWRMAEPVNFELCDGEHIAIIGPNGGGKSMFTDIITGSHPIIGNGIEYDFSPSDKTLVSDNIKYIAFKDSYGDKDGTYYLQQRWNQHDISEDTPTAGDLLEEAFLLTGDDTAERRELQNHLYSVFHIEHTLDKYIILLSSGELRKFQLIKTLLSKPRVLIMDNPFIGLDAETRDQLQHLLTTVANDSKLQIILILSRPKDIPPFITHVVEVRNMKVGKKITTEEYRSAMTSSDLQPQFNREKEERILNLTYNDNTTEGNEVIGMTDICIRYGKRTIIDHFTWNVMKGEHWAVSGRNGAGKSTLLSLVCADNPQAYACNISLFGRKRGTGESIWDIKRRIGYVSPEMHRAYNRDIPAIMVVASGLKDSVGLYTQPNETERHTCRKWMDVFGIEKLADRTFLKLSSGEQRLVLLARAFVKNPELLILDEPFHGLDEPNRLMVTEIIEAFCKHSGKTLIMVSHYPEELPPCIDHKLTLTRTD</sequence>
<dbReference type="GO" id="GO:0016887">
    <property type="term" value="F:ATP hydrolysis activity"/>
    <property type="evidence" value="ECO:0007669"/>
    <property type="project" value="InterPro"/>
</dbReference>
<protein>
    <submittedName>
        <fullName evidence="4">ATP-binding cassette domain-containing protein</fullName>
    </submittedName>
</protein>
<dbReference type="EMBL" id="JACJJG010000023">
    <property type="protein sequence ID" value="MBM6673446.1"/>
    <property type="molecule type" value="Genomic_DNA"/>
</dbReference>
<dbReference type="InterPro" id="IPR050334">
    <property type="entry name" value="Molybdenum_import_ModC"/>
</dbReference>
<reference evidence="4" key="2">
    <citation type="journal article" date="2021" name="Sci. Rep.">
        <title>The distribution of antibiotic resistance genes in chicken gut microbiota commensals.</title>
        <authorList>
            <person name="Juricova H."/>
            <person name="Matiasovicova J."/>
            <person name="Kubasova T."/>
            <person name="Cejkova D."/>
            <person name="Rychlik I."/>
        </authorList>
    </citation>
    <scope>NUCLEOTIDE SEQUENCE</scope>
    <source>
        <strain evidence="4">An824</strain>
    </source>
</reference>
<dbReference type="FunFam" id="3.40.50.300:FF:000866">
    <property type="entry name" value="Molybdate ABC transporter ATP-binding protein ModF"/>
    <property type="match status" value="1"/>
</dbReference>
<evidence type="ECO:0000259" key="3">
    <source>
        <dbReference type="PROSITE" id="PS50893"/>
    </source>
</evidence>
<dbReference type="RefSeq" id="WP_205104183.1">
    <property type="nucleotide sequence ID" value="NZ_JACJJG010000023.1"/>
</dbReference>
<keyword evidence="5" id="KW-1185">Reference proteome</keyword>
<accession>A0A938WTJ0</accession>
<dbReference type="AlphaFoldDB" id="A0A938WTJ0"/>
<evidence type="ECO:0000313" key="4">
    <source>
        <dbReference type="EMBL" id="MBM6673446.1"/>
    </source>
</evidence>
<evidence type="ECO:0000256" key="2">
    <source>
        <dbReference type="ARBA" id="ARBA00022840"/>
    </source>
</evidence>
<dbReference type="PROSITE" id="PS00211">
    <property type="entry name" value="ABC_TRANSPORTER_1"/>
    <property type="match status" value="2"/>
</dbReference>
<dbReference type="Pfam" id="PF00005">
    <property type="entry name" value="ABC_tran"/>
    <property type="match status" value="2"/>
</dbReference>
<evidence type="ECO:0000313" key="5">
    <source>
        <dbReference type="Proteomes" id="UP000706891"/>
    </source>
</evidence>
<dbReference type="PANTHER" id="PTHR43514:SF4">
    <property type="entry name" value="ABC TRANSPORTER I FAMILY MEMBER 10"/>
    <property type="match status" value="1"/>
</dbReference>
<dbReference type="SUPFAM" id="SSF52540">
    <property type="entry name" value="P-loop containing nucleoside triphosphate hydrolases"/>
    <property type="match status" value="2"/>
</dbReference>
<dbReference type="InterPro" id="IPR027417">
    <property type="entry name" value="P-loop_NTPase"/>
</dbReference>
<evidence type="ECO:0000256" key="1">
    <source>
        <dbReference type="ARBA" id="ARBA00022741"/>
    </source>
</evidence>
<dbReference type="InterPro" id="IPR003593">
    <property type="entry name" value="AAA+_ATPase"/>
</dbReference>
<dbReference type="GO" id="GO:0005524">
    <property type="term" value="F:ATP binding"/>
    <property type="evidence" value="ECO:0007669"/>
    <property type="project" value="UniProtKB-KW"/>
</dbReference>
<name>A0A938WTJ0_9BACT</name>
<dbReference type="InterPro" id="IPR017871">
    <property type="entry name" value="ABC_transporter-like_CS"/>
</dbReference>
<dbReference type="SMART" id="SM00382">
    <property type="entry name" value="AAA"/>
    <property type="match status" value="2"/>
</dbReference>
<reference evidence="4" key="1">
    <citation type="submission" date="2020-08" db="EMBL/GenBank/DDBJ databases">
        <authorList>
            <person name="Cejkova D."/>
            <person name="Kubasova T."/>
            <person name="Jahodarova E."/>
            <person name="Rychlik I."/>
        </authorList>
    </citation>
    <scope>NUCLEOTIDE SEQUENCE</scope>
    <source>
        <strain evidence="4">An824</strain>
    </source>
</reference>
<feature type="domain" description="ABC transporter" evidence="3">
    <location>
        <begin position="277"/>
        <end position="493"/>
    </location>
</feature>
<keyword evidence="2 4" id="KW-0067">ATP-binding</keyword>
<proteinExistence type="predicted"/>
<organism evidence="4 5">
    <name type="scientific">Marseilla massiliensis</name>
    <dbReference type="NCBI Taxonomy" id="1841864"/>
    <lineage>
        <taxon>Bacteria</taxon>
        <taxon>Pseudomonadati</taxon>
        <taxon>Bacteroidota</taxon>
        <taxon>Bacteroidia</taxon>
        <taxon>Bacteroidales</taxon>
        <taxon>Prevotellaceae</taxon>
        <taxon>Marseilla</taxon>
    </lineage>
</organism>
<gene>
    <name evidence="4" type="ORF">H6A34_06120</name>
</gene>
<comment type="caution">
    <text evidence="4">The sequence shown here is derived from an EMBL/GenBank/DDBJ whole genome shotgun (WGS) entry which is preliminary data.</text>
</comment>
<dbReference type="PANTHER" id="PTHR43514">
    <property type="entry name" value="ABC TRANSPORTER I FAMILY MEMBER 10"/>
    <property type="match status" value="1"/>
</dbReference>
<dbReference type="Proteomes" id="UP000706891">
    <property type="component" value="Unassembled WGS sequence"/>
</dbReference>
<feature type="domain" description="ABC transporter" evidence="3">
    <location>
        <begin position="5"/>
        <end position="253"/>
    </location>
</feature>
<dbReference type="Gene3D" id="3.40.50.300">
    <property type="entry name" value="P-loop containing nucleotide triphosphate hydrolases"/>
    <property type="match status" value="2"/>
</dbReference>
<dbReference type="PROSITE" id="PS50893">
    <property type="entry name" value="ABC_TRANSPORTER_2"/>
    <property type="match status" value="2"/>
</dbReference>
<keyword evidence="1" id="KW-0547">Nucleotide-binding</keyword>